<gene>
    <name evidence="1" type="ORF">GCL60_11365</name>
</gene>
<keyword evidence="2" id="KW-1185">Reference proteome</keyword>
<dbReference type="Pfam" id="PF09485">
    <property type="entry name" value="CRISPR_Cse2"/>
    <property type="match status" value="1"/>
</dbReference>
<dbReference type="EMBL" id="WFLM01000004">
    <property type="protein sequence ID" value="KAB8037765.1"/>
    <property type="molecule type" value="Genomic_DNA"/>
</dbReference>
<proteinExistence type="predicted"/>
<comment type="caution">
    <text evidence="1">The sequence shown here is derived from an EMBL/GenBank/DDBJ whole genome shotgun (WGS) entry which is preliminary data.</text>
</comment>
<dbReference type="AlphaFoldDB" id="A0A6N6VV98"/>
<dbReference type="InterPro" id="IPR038287">
    <property type="entry name" value="Cse2_sf"/>
</dbReference>
<accession>A0A6N6VV98</accession>
<dbReference type="Gene3D" id="1.10.520.40">
    <property type="entry name" value="CRISPR-associated protein Cse2"/>
    <property type="match status" value="1"/>
</dbReference>
<dbReference type="InterPro" id="IPR013382">
    <property type="entry name" value="CRISPR-assoc_prot_Cse2"/>
</dbReference>
<dbReference type="Proteomes" id="UP000437748">
    <property type="component" value="Unassembled WGS sequence"/>
</dbReference>
<protein>
    <recommendedName>
        <fullName evidence="3">Type I-E CRISPR-associated protein Cse2/CasB</fullName>
    </recommendedName>
</protein>
<organism evidence="1 2">
    <name type="scientific">Silvanigrella paludirubra</name>
    <dbReference type="NCBI Taxonomy" id="2499159"/>
    <lineage>
        <taxon>Bacteria</taxon>
        <taxon>Pseudomonadati</taxon>
        <taxon>Bdellovibrionota</taxon>
        <taxon>Oligoflexia</taxon>
        <taxon>Silvanigrellales</taxon>
        <taxon>Silvanigrellaceae</taxon>
        <taxon>Silvanigrella</taxon>
    </lineage>
</organism>
<evidence type="ECO:0000313" key="1">
    <source>
        <dbReference type="EMBL" id="KAB8037765.1"/>
    </source>
</evidence>
<name>A0A6N6VV98_9BACT</name>
<reference evidence="1 2" key="1">
    <citation type="submission" date="2019-10" db="EMBL/GenBank/DDBJ databases">
        <title>New species of Slilvanegrellaceae.</title>
        <authorList>
            <person name="Pitt A."/>
            <person name="Hahn M.W."/>
        </authorList>
    </citation>
    <scope>NUCLEOTIDE SEQUENCE [LARGE SCALE GENOMIC DNA]</scope>
    <source>
        <strain evidence="1 2">SP-Ram-0.45-NSY-1</strain>
    </source>
</reference>
<sequence length="205" mass="24151">MMENKRDLSDSIQSYFYGVSSSIHKLLEERELKNTSISKELVSKLKSARKKPEREYLIYYVLSKYPVSSYLSSKHFPTYIENDIDETIRLIAPMQAELGYSKEEKSDTLTYKNFGCSLAHFLSNNDNKSYENIEKKFLDILASPKSQLSTRLYSLISILQGSSINLNINWPHLYYDIFNWENNRNVQNKWAIEFYKNLRKDSDHI</sequence>
<evidence type="ECO:0000313" key="2">
    <source>
        <dbReference type="Proteomes" id="UP000437748"/>
    </source>
</evidence>
<evidence type="ECO:0008006" key="3">
    <source>
        <dbReference type="Google" id="ProtNLM"/>
    </source>
</evidence>